<gene>
    <name evidence="3" type="ORF">SEMRO_1087_G239830.1</name>
</gene>
<evidence type="ECO:0000256" key="1">
    <source>
        <dbReference type="SAM" id="MobiDB-lite"/>
    </source>
</evidence>
<feature type="region of interest" description="Disordered" evidence="1">
    <location>
        <begin position="269"/>
        <end position="311"/>
    </location>
</feature>
<dbReference type="EMBL" id="CAICTM010001085">
    <property type="protein sequence ID" value="CAB9520263.1"/>
    <property type="molecule type" value="Genomic_DNA"/>
</dbReference>
<dbReference type="SUPFAM" id="SSF47954">
    <property type="entry name" value="Cyclin-like"/>
    <property type="match status" value="1"/>
</dbReference>
<name>A0A9N8EGE5_9STRA</name>
<dbReference type="InterPro" id="IPR039361">
    <property type="entry name" value="Cyclin"/>
</dbReference>
<evidence type="ECO:0000259" key="2">
    <source>
        <dbReference type="Pfam" id="PF00134"/>
    </source>
</evidence>
<evidence type="ECO:0000313" key="4">
    <source>
        <dbReference type="Proteomes" id="UP001153069"/>
    </source>
</evidence>
<sequence>MVNTMIRQSSSSSRCCEGPSTVEVLRKQEMSACYQCRDYLEAADSKAESVTEATRAEMLEWVCKVSSFLKLNDDIAITTATLLDRFSQTPQGNTILSSVPSYRLATMACFYLTTKVHAHEAHDDLCPCTVSAETMSAFSHGLFSAQQVEEMELCILQSMGWRTNPPTALTFVREFLLLLPCSVSSKMKDHAYQLCQAQIQGCMLDYDLFALTEASTIAFFAVQNALRTLGMDEILLKHIAAIFSYATHTDYTSRCSEQIQAALVVVRDKPSPTSPPFLKKRRQQRRRSSASSTSTSSSSSSRRRHRWSARRMDSLDVSPRAVAV</sequence>
<organism evidence="3 4">
    <name type="scientific">Seminavis robusta</name>
    <dbReference type="NCBI Taxonomy" id="568900"/>
    <lineage>
        <taxon>Eukaryota</taxon>
        <taxon>Sar</taxon>
        <taxon>Stramenopiles</taxon>
        <taxon>Ochrophyta</taxon>
        <taxon>Bacillariophyta</taxon>
        <taxon>Bacillariophyceae</taxon>
        <taxon>Bacillariophycidae</taxon>
        <taxon>Naviculales</taxon>
        <taxon>Naviculaceae</taxon>
        <taxon>Seminavis</taxon>
    </lineage>
</organism>
<proteinExistence type="predicted"/>
<evidence type="ECO:0000313" key="3">
    <source>
        <dbReference type="EMBL" id="CAB9520263.1"/>
    </source>
</evidence>
<dbReference type="AlphaFoldDB" id="A0A9N8EGE5"/>
<dbReference type="PANTHER" id="PTHR10177">
    <property type="entry name" value="CYCLINS"/>
    <property type="match status" value="1"/>
</dbReference>
<accession>A0A9N8EGE5</accession>
<reference evidence="3" key="1">
    <citation type="submission" date="2020-06" db="EMBL/GenBank/DDBJ databases">
        <authorList>
            <consortium name="Plant Systems Biology data submission"/>
        </authorList>
    </citation>
    <scope>NUCLEOTIDE SEQUENCE</scope>
    <source>
        <strain evidence="3">D6</strain>
    </source>
</reference>
<dbReference type="Proteomes" id="UP001153069">
    <property type="component" value="Unassembled WGS sequence"/>
</dbReference>
<feature type="compositionally biased region" description="Low complexity" evidence="1">
    <location>
        <begin position="289"/>
        <end position="300"/>
    </location>
</feature>
<dbReference type="Gene3D" id="1.10.472.10">
    <property type="entry name" value="Cyclin-like"/>
    <property type="match status" value="2"/>
</dbReference>
<protein>
    <recommendedName>
        <fullName evidence="2">Cyclin N-terminal domain-containing protein</fullName>
    </recommendedName>
</protein>
<dbReference type="InterPro" id="IPR036915">
    <property type="entry name" value="Cyclin-like_sf"/>
</dbReference>
<feature type="domain" description="Cyclin N-terminal" evidence="2">
    <location>
        <begin position="23"/>
        <end position="163"/>
    </location>
</feature>
<dbReference type="Pfam" id="PF00134">
    <property type="entry name" value="Cyclin_N"/>
    <property type="match status" value="1"/>
</dbReference>
<feature type="compositionally biased region" description="Basic residues" evidence="1">
    <location>
        <begin position="278"/>
        <end position="288"/>
    </location>
</feature>
<dbReference type="InterPro" id="IPR006671">
    <property type="entry name" value="Cyclin_N"/>
</dbReference>
<comment type="caution">
    <text evidence="3">The sequence shown here is derived from an EMBL/GenBank/DDBJ whole genome shotgun (WGS) entry which is preliminary data.</text>
</comment>
<dbReference type="OrthoDB" id="64224at2759"/>
<keyword evidence="4" id="KW-1185">Reference proteome</keyword>